<evidence type="ECO:0000256" key="13">
    <source>
        <dbReference type="SAM" id="Phobius"/>
    </source>
</evidence>
<dbReference type="InterPro" id="IPR003280">
    <property type="entry name" value="2pore_dom_K_chnl"/>
</dbReference>
<evidence type="ECO:0000313" key="16">
    <source>
        <dbReference type="Proteomes" id="UP000287033"/>
    </source>
</evidence>
<dbReference type="OMA" id="GDAMKME"/>
<evidence type="ECO:0000256" key="9">
    <source>
        <dbReference type="ARBA" id="ARBA00023065"/>
    </source>
</evidence>
<accession>A0A401RZW7</accession>
<dbReference type="InterPro" id="IPR003092">
    <property type="entry name" value="2pore_dom_K_chnl_TASK"/>
</dbReference>
<evidence type="ECO:0000256" key="11">
    <source>
        <dbReference type="ARBA" id="ARBA00023303"/>
    </source>
</evidence>
<dbReference type="AlphaFoldDB" id="A0A401RZW7"/>
<protein>
    <recommendedName>
        <fullName evidence="14">Potassium channel domain-containing protein</fullName>
    </recommendedName>
</protein>
<feature type="domain" description="Potassium channel" evidence="14">
    <location>
        <begin position="173"/>
        <end position="222"/>
    </location>
</feature>
<keyword evidence="11 12" id="KW-0407">Ion channel</keyword>
<feature type="transmembrane region" description="Helical" evidence="13">
    <location>
        <begin position="12"/>
        <end position="32"/>
    </location>
</feature>
<dbReference type="PANTHER" id="PTHR11003">
    <property type="entry name" value="POTASSIUM CHANNEL, SUBFAMILY K"/>
    <property type="match status" value="1"/>
</dbReference>
<feature type="transmembrane region" description="Helical" evidence="13">
    <location>
        <begin position="125"/>
        <end position="146"/>
    </location>
</feature>
<feature type="transmembrane region" description="Helical" evidence="13">
    <location>
        <begin position="167"/>
        <end position="190"/>
    </location>
</feature>
<evidence type="ECO:0000256" key="4">
    <source>
        <dbReference type="ARBA" id="ARBA00022538"/>
    </source>
</evidence>
<keyword evidence="10 13" id="KW-0472">Membrane</keyword>
<comment type="similarity">
    <text evidence="2 12">Belongs to the two pore domain potassium channel (TC 1.A.1.8) family.</text>
</comment>
<reference evidence="15 16" key="1">
    <citation type="journal article" date="2018" name="Nat. Ecol. Evol.">
        <title>Shark genomes provide insights into elasmobranch evolution and the origin of vertebrates.</title>
        <authorList>
            <person name="Hara Y"/>
            <person name="Yamaguchi K"/>
            <person name="Onimaru K"/>
            <person name="Kadota M"/>
            <person name="Koyanagi M"/>
            <person name="Keeley SD"/>
            <person name="Tatsumi K"/>
            <person name="Tanaka K"/>
            <person name="Motone F"/>
            <person name="Kageyama Y"/>
            <person name="Nozu R"/>
            <person name="Adachi N"/>
            <person name="Nishimura O"/>
            <person name="Nakagawa R"/>
            <person name="Tanegashima C"/>
            <person name="Kiyatake I"/>
            <person name="Matsumoto R"/>
            <person name="Murakumo K"/>
            <person name="Nishida K"/>
            <person name="Terakita A"/>
            <person name="Kuratani S"/>
            <person name="Sato K"/>
            <person name="Hyodo S Kuraku.S."/>
        </authorList>
    </citation>
    <scope>NUCLEOTIDE SEQUENCE [LARGE SCALE GENOMIC DNA]</scope>
</reference>
<dbReference type="InterPro" id="IPR013099">
    <property type="entry name" value="K_chnl_dom"/>
</dbReference>
<comment type="subcellular location">
    <subcellularLocation>
        <location evidence="1">Membrane</location>
        <topology evidence="1">Multi-pass membrane protein</topology>
    </subcellularLocation>
</comment>
<sequence>MADCNRCSRRCALLFLGYFVYLLVGAVVFRALELKEENKLKTKIWKEKLEFLKNCSCLSQEVLETFMEAITEAIKHGVNPIGNDSKSSHSNWDISSSFFFAATVVSTIGYGNLSPTTAGGQIFCVFYALFGIPLHVIILGAVGKSLSSHSEKIRNCLFKRGMKQKRVELLTFLFFLVIGAGIFLALPPLVFCFIEKWSYREGVYYAFITLSTIGFGDYIVEEIVSLITPVMQKDQIQEPYLRSLATVVPFHAEGVNPHIKYRKFYRAVMAIWILFGMAWLALLFNLLTTFMEDTEKKIAQVRNKKKEAKAKMIFRYNANANSSSEDVSILSDSETGVQKEVQKSYEQEESLQVELKTTASDFCQTMA</sequence>
<evidence type="ECO:0000256" key="3">
    <source>
        <dbReference type="ARBA" id="ARBA00022448"/>
    </source>
</evidence>
<keyword evidence="6" id="KW-0631">Potassium channel</keyword>
<evidence type="ECO:0000259" key="14">
    <source>
        <dbReference type="Pfam" id="PF07885"/>
    </source>
</evidence>
<comment type="caution">
    <text evidence="15">The sequence shown here is derived from an EMBL/GenBank/DDBJ whole genome shotgun (WGS) entry which is preliminary data.</text>
</comment>
<dbReference type="EMBL" id="BEZZ01000036">
    <property type="protein sequence ID" value="GCC23701.1"/>
    <property type="molecule type" value="Genomic_DNA"/>
</dbReference>
<evidence type="ECO:0000256" key="8">
    <source>
        <dbReference type="ARBA" id="ARBA00022989"/>
    </source>
</evidence>
<keyword evidence="8 13" id="KW-1133">Transmembrane helix</keyword>
<dbReference type="SUPFAM" id="SSF81324">
    <property type="entry name" value="Voltage-gated potassium channels"/>
    <property type="match status" value="2"/>
</dbReference>
<evidence type="ECO:0000256" key="12">
    <source>
        <dbReference type="RuleBase" id="RU003857"/>
    </source>
</evidence>
<dbReference type="PANTHER" id="PTHR11003:SF350">
    <property type="entry name" value="POTASSIUM CHANNEL DOMAIN-CONTAINING PROTEIN"/>
    <property type="match status" value="1"/>
</dbReference>
<keyword evidence="9 12" id="KW-0406">Ion transport</keyword>
<keyword evidence="5 12" id="KW-0812">Transmembrane</keyword>
<dbReference type="GO" id="GO:0005886">
    <property type="term" value="C:plasma membrane"/>
    <property type="evidence" value="ECO:0007669"/>
    <property type="project" value="TreeGrafter"/>
</dbReference>
<dbReference type="Gene3D" id="1.10.287.70">
    <property type="match status" value="1"/>
</dbReference>
<dbReference type="Proteomes" id="UP000287033">
    <property type="component" value="Unassembled WGS sequence"/>
</dbReference>
<keyword evidence="16" id="KW-1185">Reference proteome</keyword>
<feature type="transmembrane region" description="Helical" evidence="13">
    <location>
        <begin position="267"/>
        <end position="287"/>
    </location>
</feature>
<feature type="transmembrane region" description="Helical" evidence="13">
    <location>
        <begin position="94"/>
        <end position="113"/>
    </location>
</feature>
<evidence type="ECO:0000256" key="7">
    <source>
        <dbReference type="ARBA" id="ARBA00022958"/>
    </source>
</evidence>
<evidence type="ECO:0000256" key="1">
    <source>
        <dbReference type="ARBA" id="ARBA00004141"/>
    </source>
</evidence>
<dbReference type="GO" id="GO:0015271">
    <property type="term" value="F:outward rectifier potassium channel activity"/>
    <property type="evidence" value="ECO:0007669"/>
    <property type="project" value="TreeGrafter"/>
</dbReference>
<gene>
    <name evidence="15" type="ORF">chiPu_0002099</name>
</gene>
<evidence type="ECO:0000256" key="5">
    <source>
        <dbReference type="ARBA" id="ARBA00022692"/>
    </source>
</evidence>
<name>A0A401RZW7_CHIPU</name>
<organism evidence="15 16">
    <name type="scientific">Chiloscyllium punctatum</name>
    <name type="common">Brownbanded bambooshark</name>
    <name type="synonym">Hemiscyllium punctatum</name>
    <dbReference type="NCBI Taxonomy" id="137246"/>
    <lineage>
        <taxon>Eukaryota</taxon>
        <taxon>Metazoa</taxon>
        <taxon>Chordata</taxon>
        <taxon>Craniata</taxon>
        <taxon>Vertebrata</taxon>
        <taxon>Chondrichthyes</taxon>
        <taxon>Elasmobranchii</taxon>
        <taxon>Galeomorphii</taxon>
        <taxon>Galeoidea</taxon>
        <taxon>Orectolobiformes</taxon>
        <taxon>Hemiscylliidae</taxon>
        <taxon>Chiloscyllium</taxon>
    </lineage>
</organism>
<keyword evidence="4" id="KW-0633">Potassium transport</keyword>
<evidence type="ECO:0000256" key="6">
    <source>
        <dbReference type="ARBA" id="ARBA00022826"/>
    </source>
</evidence>
<dbReference type="OrthoDB" id="297496at2759"/>
<dbReference type="GO" id="GO:0022841">
    <property type="term" value="F:potassium ion leak channel activity"/>
    <property type="evidence" value="ECO:0007669"/>
    <property type="project" value="TreeGrafter"/>
</dbReference>
<dbReference type="GO" id="GO:0030322">
    <property type="term" value="P:stabilization of membrane potential"/>
    <property type="evidence" value="ECO:0007669"/>
    <property type="project" value="TreeGrafter"/>
</dbReference>
<evidence type="ECO:0000256" key="2">
    <source>
        <dbReference type="ARBA" id="ARBA00006666"/>
    </source>
</evidence>
<feature type="transmembrane region" description="Helical" evidence="13">
    <location>
        <begin position="202"/>
        <end position="220"/>
    </location>
</feature>
<dbReference type="PRINTS" id="PR01333">
    <property type="entry name" value="2POREKCHANEL"/>
</dbReference>
<dbReference type="Pfam" id="PF07885">
    <property type="entry name" value="Ion_trans_2"/>
    <property type="match status" value="2"/>
</dbReference>
<evidence type="ECO:0000256" key="10">
    <source>
        <dbReference type="ARBA" id="ARBA00023136"/>
    </source>
</evidence>
<dbReference type="PRINTS" id="PR01095">
    <property type="entry name" value="TASKCHANNEL"/>
</dbReference>
<keyword evidence="7" id="KW-0630">Potassium</keyword>
<keyword evidence="3 12" id="KW-0813">Transport</keyword>
<proteinExistence type="inferred from homology"/>
<feature type="domain" description="Potassium channel" evidence="14">
    <location>
        <begin position="89"/>
        <end position="146"/>
    </location>
</feature>
<evidence type="ECO:0000313" key="15">
    <source>
        <dbReference type="EMBL" id="GCC23701.1"/>
    </source>
</evidence>
<dbReference type="STRING" id="137246.A0A401RZW7"/>